<feature type="domain" description="MCM C-terminal AAA(+) ATPase" evidence="6">
    <location>
        <begin position="1"/>
        <end position="55"/>
    </location>
</feature>
<organism evidence="7">
    <name type="scientific">marine sediment metagenome</name>
    <dbReference type="NCBI Taxonomy" id="412755"/>
    <lineage>
        <taxon>unclassified sequences</taxon>
        <taxon>metagenomes</taxon>
        <taxon>ecological metagenomes</taxon>
    </lineage>
</organism>
<dbReference type="GO" id="GO:0042555">
    <property type="term" value="C:MCM complex"/>
    <property type="evidence" value="ECO:0007669"/>
    <property type="project" value="TreeGrafter"/>
</dbReference>
<dbReference type="Gene3D" id="3.40.50.300">
    <property type="entry name" value="P-loop containing nucleotide triphosphate hydrolases"/>
    <property type="match status" value="1"/>
</dbReference>
<dbReference type="PROSITE" id="PS50051">
    <property type="entry name" value="MCM_2"/>
    <property type="match status" value="1"/>
</dbReference>
<dbReference type="InterPro" id="IPR027417">
    <property type="entry name" value="P-loop_NTPase"/>
</dbReference>
<dbReference type="InterPro" id="IPR041562">
    <property type="entry name" value="MCM_lid"/>
</dbReference>
<evidence type="ECO:0000259" key="6">
    <source>
        <dbReference type="PROSITE" id="PS50051"/>
    </source>
</evidence>
<dbReference type="GO" id="GO:0003697">
    <property type="term" value="F:single-stranded DNA binding"/>
    <property type="evidence" value="ECO:0007669"/>
    <property type="project" value="TreeGrafter"/>
</dbReference>
<evidence type="ECO:0000256" key="4">
    <source>
        <dbReference type="ARBA" id="ARBA00022840"/>
    </source>
</evidence>
<dbReference type="PANTHER" id="PTHR11630">
    <property type="entry name" value="DNA REPLICATION LICENSING FACTOR MCM FAMILY MEMBER"/>
    <property type="match status" value="1"/>
</dbReference>
<dbReference type="AlphaFoldDB" id="X0XMY0"/>
<dbReference type="EMBL" id="BARS01051350">
    <property type="protein sequence ID" value="GAG44540.1"/>
    <property type="molecule type" value="Genomic_DNA"/>
</dbReference>
<dbReference type="PANTHER" id="PTHR11630:SF66">
    <property type="entry name" value="DNA REPLICATION LICENSING FACTOR MCM4"/>
    <property type="match status" value="1"/>
</dbReference>
<evidence type="ECO:0000313" key="7">
    <source>
        <dbReference type="EMBL" id="GAG44540.1"/>
    </source>
</evidence>
<proteinExistence type="inferred from homology"/>
<comment type="caution">
    <text evidence="7">The sequence shown here is derived from an EMBL/GenBank/DDBJ whole genome shotgun (WGS) entry which is preliminary data.</text>
</comment>
<dbReference type="Pfam" id="PF17855">
    <property type="entry name" value="MCM_lid"/>
    <property type="match status" value="1"/>
</dbReference>
<evidence type="ECO:0000256" key="3">
    <source>
        <dbReference type="ARBA" id="ARBA00022741"/>
    </source>
</evidence>
<keyword evidence="2" id="KW-0235">DNA replication</keyword>
<evidence type="ECO:0000256" key="1">
    <source>
        <dbReference type="ARBA" id="ARBA00008010"/>
    </source>
</evidence>
<dbReference type="SUPFAM" id="SSF52540">
    <property type="entry name" value="P-loop containing nucleoside triphosphate hydrolases"/>
    <property type="match status" value="1"/>
</dbReference>
<keyword evidence="5" id="KW-0238">DNA-binding</keyword>
<dbReference type="InterPro" id="IPR031327">
    <property type="entry name" value="MCM"/>
</dbReference>
<name>X0XMY0_9ZZZZ</name>
<dbReference type="GO" id="GO:0005524">
    <property type="term" value="F:ATP binding"/>
    <property type="evidence" value="ECO:0007669"/>
    <property type="project" value="UniProtKB-KW"/>
</dbReference>
<dbReference type="Pfam" id="PF00493">
    <property type="entry name" value="MCM"/>
    <property type="match status" value="1"/>
</dbReference>
<dbReference type="InterPro" id="IPR001208">
    <property type="entry name" value="MCM_dom"/>
</dbReference>
<comment type="similarity">
    <text evidence="1">Belongs to the MCM family.</text>
</comment>
<keyword evidence="4" id="KW-0067">ATP-binding</keyword>
<dbReference type="GO" id="GO:0017116">
    <property type="term" value="F:single-stranded DNA helicase activity"/>
    <property type="evidence" value="ECO:0007669"/>
    <property type="project" value="TreeGrafter"/>
</dbReference>
<evidence type="ECO:0000256" key="2">
    <source>
        <dbReference type="ARBA" id="ARBA00022705"/>
    </source>
</evidence>
<feature type="non-terminal residue" evidence="7">
    <location>
        <position position="1"/>
    </location>
</feature>
<gene>
    <name evidence="7" type="ORF">S01H1_76510</name>
</gene>
<dbReference type="GO" id="GO:0006260">
    <property type="term" value="P:DNA replication"/>
    <property type="evidence" value="ECO:0007669"/>
    <property type="project" value="UniProtKB-KW"/>
</dbReference>
<reference evidence="7" key="1">
    <citation type="journal article" date="2014" name="Front. Microbiol.">
        <title>High frequency of phylogenetically diverse reductive dehalogenase-homologous genes in deep subseafloor sedimentary metagenomes.</title>
        <authorList>
            <person name="Kawai M."/>
            <person name="Futagami T."/>
            <person name="Toyoda A."/>
            <person name="Takaki Y."/>
            <person name="Nishi S."/>
            <person name="Hori S."/>
            <person name="Arai W."/>
            <person name="Tsubouchi T."/>
            <person name="Morono Y."/>
            <person name="Uchiyama I."/>
            <person name="Ito T."/>
            <person name="Fujiyama A."/>
            <person name="Inagaki F."/>
            <person name="Takami H."/>
        </authorList>
    </citation>
    <scope>NUCLEOTIDE SEQUENCE</scope>
    <source>
        <strain evidence="7">Expedition CK06-06</strain>
    </source>
</reference>
<evidence type="ECO:0000256" key="5">
    <source>
        <dbReference type="ARBA" id="ARBA00023125"/>
    </source>
</evidence>
<sequence>CTFIAAANPKKGKFSIADSLVDQIDLPKPLIDRFDLIMPFVDTVGKDDIKLANKIGEIFQGKDTEEDIIESDLLRNYIFYSRTFNPVLSKEATIKLNKYWVMLRASSVGCSSNISISARHLNALNRLSRCSAKFRLSNKVNLSDAENSIDLFNHFIKKMGLQVLEPVKEEKVKK</sequence>
<accession>X0XMY0</accession>
<keyword evidence="3" id="KW-0547">Nucleotide-binding</keyword>
<protein>
    <recommendedName>
        <fullName evidence="6">MCM C-terminal AAA(+) ATPase domain-containing protein</fullName>
    </recommendedName>
</protein>